<dbReference type="Pfam" id="PF00021">
    <property type="entry name" value="UPAR_LY6"/>
    <property type="match status" value="1"/>
</dbReference>
<feature type="domain" description="Phospholipase A2 inhibitor N-terminal" evidence="7">
    <location>
        <begin position="23"/>
        <end position="101"/>
    </location>
</feature>
<feature type="chain" id="PRO_5043686844" evidence="5">
    <location>
        <begin position="21"/>
        <end position="215"/>
    </location>
</feature>
<gene>
    <name evidence="8" type="ORF">NDU88_011153</name>
</gene>
<comment type="similarity">
    <text evidence="2">Belongs to the CNF-like-inhibitor family.</text>
</comment>
<dbReference type="Gene3D" id="2.10.60.10">
    <property type="entry name" value="CD59"/>
    <property type="match status" value="2"/>
</dbReference>
<feature type="signal peptide" evidence="5">
    <location>
        <begin position="1"/>
        <end position="20"/>
    </location>
</feature>
<name>A0AAV7PWW9_PLEWA</name>
<evidence type="ECO:0000256" key="4">
    <source>
        <dbReference type="ARBA" id="ARBA00023157"/>
    </source>
</evidence>
<proteinExistence type="inferred from homology"/>
<dbReference type="PANTHER" id="PTHR20914:SF25">
    <property type="entry name" value="PHOSPHOLIPASE A2 INHIBITOR AND LY6_PLAUR DOMAIN-CONTAINING PROTEIN"/>
    <property type="match status" value="1"/>
</dbReference>
<evidence type="ECO:0000256" key="3">
    <source>
        <dbReference type="ARBA" id="ARBA00022525"/>
    </source>
</evidence>
<evidence type="ECO:0000313" key="8">
    <source>
        <dbReference type="EMBL" id="KAJ1132852.1"/>
    </source>
</evidence>
<dbReference type="Pfam" id="PF02988">
    <property type="entry name" value="PLA2_inh"/>
    <property type="match status" value="1"/>
</dbReference>
<feature type="domain" description="UPAR/Ly6" evidence="6">
    <location>
        <begin position="119"/>
        <end position="181"/>
    </location>
</feature>
<organism evidence="8 9">
    <name type="scientific">Pleurodeles waltl</name>
    <name type="common">Iberian ribbed newt</name>
    <dbReference type="NCBI Taxonomy" id="8319"/>
    <lineage>
        <taxon>Eukaryota</taxon>
        <taxon>Metazoa</taxon>
        <taxon>Chordata</taxon>
        <taxon>Craniata</taxon>
        <taxon>Vertebrata</taxon>
        <taxon>Euteleostomi</taxon>
        <taxon>Amphibia</taxon>
        <taxon>Batrachia</taxon>
        <taxon>Caudata</taxon>
        <taxon>Salamandroidea</taxon>
        <taxon>Salamandridae</taxon>
        <taxon>Pleurodelinae</taxon>
        <taxon>Pleurodeles</taxon>
    </lineage>
</organism>
<dbReference type="InterPro" id="IPR004126">
    <property type="entry name" value="PLipase_A2_inh_N"/>
</dbReference>
<dbReference type="Proteomes" id="UP001066276">
    <property type="component" value="Chromosome 7"/>
</dbReference>
<accession>A0AAV7PWW9</accession>
<evidence type="ECO:0000259" key="6">
    <source>
        <dbReference type="Pfam" id="PF00021"/>
    </source>
</evidence>
<keyword evidence="4" id="KW-1015">Disulfide bond</keyword>
<keyword evidence="3" id="KW-0964">Secreted</keyword>
<sequence length="215" mass="22718">MKLLPPVACFLAAVISGGHSLVCDTCTNSNGDSCTGPPGTCDAAQDRCIATLTETVTPKGKTQSFARACGKAKDCGRLSSLSNDQVKVSSSSKCCSSDRCSPDKVSVPRRETQENGQVCQACYAPSAEECAGQNTVRCTGVENQCIKFGMPVQMGGELPYAMRGCANIAMCESKGKLSFPGITAELKKFECNRGSHLQHSLPMLVGFLLLFKLLS</sequence>
<evidence type="ECO:0000256" key="1">
    <source>
        <dbReference type="ARBA" id="ARBA00004613"/>
    </source>
</evidence>
<dbReference type="CDD" id="cd23572">
    <property type="entry name" value="TFP_LU_ECD_PINLYP_rpt2"/>
    <property type="match status" value="1"/>
</dbReference>
<evidence type="ECO:0000256" key="2">
    <source>
        <dbReference type="ARBA" id="ARBA00006570"/>
    </source>
</evidence>
<dbReference type="InterPro" id="IPR050918">
    <property type="entry name" value="CNF-like_PLA2_Inhibitor"/>
</dbReference>
<evidence type="ECO:0000259" key="7">
    <source>
        <dbReference type="Pfam" id="PF02988"/>
    </source>
</evidence>
<comment type="subcellular location">
    <subcellularLocation>
        <location evidence="1">Secreted</location>
    </subcellularLocation>
</comment>
<dbReference type="PANTHER" id="PTHR20914">
    <property type="entry name" value="LY6/PLAUR DOMAIN-CONTAINING PROTEIN 8"/>
    <property type="match status" value="1"/>
</dbReference>
<evidence type="ECO:0000313" key="9">
    <source>
        <dbReference type="Proteomes" id="UP001066276"/>
    </source>
</evidence>
<dbReference type="GO" id="GO:0005576">
    <property type="term" value="C:extracellular region"/>
    <property type="evidence" value="ECO:0007669"/>
    <property type="project" value="UniProtKB-SubCell"/>
</dbReference>
<evidence type="ECO:0000256" key="5">
    <source>
        <dbReference type="SAM" id="SignalP"/>
    </source>
</evidence>
<dbReference type="GO" id="GO:0004859">
    <property type="term" value="F:phospholipase inhibitor activity"/>
    <property type="evidence" value="ECO:0007669"/>
    <property type="project" value="InterPro"/>
</dbReference>
<dbReference type="EMBL" id="JANPWB010000011">
    <property type="protein sequence ID" value="KAJ1132852.1"/>
    <property type="molecule type" value="Genomic_DNA"/>
</dbReference>
<dbReference type="InterPro" id="IPR045860">
    <property type="entry name" value="Snake_toxin-like_sf"/>
</dbReference>
<reference evidence="8" key="1">
    <citation type="journal article" date="2022" name="bioRxiv">
        <title>Sequencing and chromosome-scale assembly of the giantPleurodeles waltlgenome.</title>
        <authorList>
            <person name="Brown T."/>
            <person name="Elewa A."/>
            <person name="Iarovenko S."/>
            <person name="Subramanian E."/>
            <person name="Araus A.J."/>
            <person name="Petzold A."/>
            <person name="Susuki M."/>
            <person name="Suzuki K.-i.T."/>
            <person name="Hayashi T."/>
            <person name="Toyoda A."/>
            <person name="Oliveira C."/>
            <person name="Osipova E."/>
            <person name="Leigh N.D."/>
            <person name="Simon A."/>
            <person name="Yun M.H."/>
        </authorList>
    </citation>
    <scope>NUCLEOTIDE SEQUENCE</scope>
    <source>
        <strain evidence="8">20211129_DDA</strain>
        <tissue evidence="8">Liver</tissue>
    </source>
</reference>
<dbReference type="InterPro" id="IPR016054">
    <property type="entry name" value="LY6_UPA_recep-like"/>
</dbReference>
<keyword evidence="5" id="KW-0732">Signal</keyword>
<protein>
    <submittedName>
        <fullName evidence="8">Uncharacterized protein</fullName>
    </submittedName>
</protein>
<keyword evidence="9" id="KW-1185">Reference proteome</keyword>
<dbReference type="SUPFAM" id="SSF57302">
    <property type="entry name" value="Snake toxin-like"/>
    <property type="match status" value="2"/>
</dbReference>
<comment type="caution">
    <text evidence="8">The sequence shown here is derived from an EMBL/GenBank/DDBJ whole genome shotgun (WGS) entry which is preliminary data.</text>
</comment>
<dbReference type="AlphaFoldDB" id="A0AAV7PWW9"/>